<evidence type="ECO:0000259" key="3">
    <source>
        <dbReference type="PROSITE" id="PS50102"/>
    </source>
</evidence>
<feature type="domain" description="RRM" evidence="3">
    <location>
        <begin position="80"/>
        <end position="158"/>
    </location>
</feature>
<comment type="caution">
    <text evidence="4">The sequence shown here is derived from an EMBL/GenBank/DDBJ whole genome shotgun (WGS) entry which is preliminary data.</text>
</comment>
<dbReference type="Pfam" id="PF00076">
    <property type="entry name" value="RRM_1"/>
    <property type="match status" value="1"/>
</dbReference>
<dbReference type="InterPro" id="IPR012677">
    <property type="entry name" value="Nucleotide-bd_a/b_plait_sf"/>
</dbReference>
<dbReference type="InterPro" id="IPR000504">
    <property type="entry name" value="RRM_dom"/>
</dbReference>
<dbReference type="Gene3D" id="3.30.70.330">
    <property type="match status" value="1"/>
</dbReference>
<protein>
    <recommendedName>
        <fullName evidence="3">RRM domain-containing protein</fullName>
    </recommendedName>
</protein>
<dbReference type="Proteomes" id="UP001318860">
    <property type="component" value="Unassembled WGS sequence"/>
</dbReference>
<proteinExistence type="predicted"/>
<dbReference type="PROSITE" id="PS50102">
    <property type="entry name" value="RRM"/>
    <property type="match status" value="1"/>
</dbReference>
<dbReference type="SUPFAM" id="SSF54928">
    <property type="entry name" value="RNA-binding domain, RBD"/>
    <property type="match status" value="1"/>
</dbReference>
<evidence type="ECO:0000256" key="2">
    <source>
        <dbReference type="PROSITE-ProRule" id="PRU00176"/>
    </source>
</evidence>
<organism evidence="4 5">
    <name type="scientific">Rehmannia glutinosa</name>
    <name type="common">Chinese foxglove</name>
    <dbReference type="NCBI Taxonomy" id="99300"/>
    <lineage>
        <taxon>Eukaryota</taxon>
        <taxon>Viridiplantae</taxon>
        <taxon>Streptophyta</taxon>
        <taxon>Embryophyta</taxon>
        <taxon>Tracheophyta</taxon>
        <taxon>Spermatophyta</taxon>
        <taxon>Magnoliopsida</taxon>
        <taxon>eudicotyledons</taxon>
        <taxon>Gunneridae</taxon>
        <taxon>Pentapetalae</taxon>
        <taxon>asterids</taxon>
        <taxon>lamiids</taxon>
        <taxon>Lamiales</taxon>
        <taxon>Orobanchaceae</taxon>
        <taxon>Rehmannieae</taxon>
        <taxon>Rehmannia</taxon>
    </lineage>
</organism>
<evidence type="ECO:0000313" key="5">
    <source>
        <dbReference type="Proteomes" id="UP001318860"/>
    </source>
</evidence>
<dbReference type="InterPro" id="IPR035979">
    <property type="entry name" value="RBD_domain_sf"/>
</dbReference>
<evidence type="ECO:0000313" key="4">
    <source>
        <dbReference type="EMBL" id="KAK6130310.1"/>
    </source>
</evidence>
<dbReference type="InterPro" id="IPR052462">
    <property type="entry name" value="SLIRP/GR-RBP-like"/>
</dbReference>
<reference evidence="4 5" key="1">
    <citation type="journal article" date="2021" name="Comput. Struct. Biotechnol. J.">
        <title>De novo genome assembly of the potent medicinal plant Rehmannia glutinosa using nanopore technology.</title>
        <authorList>
            <person name="Ma L."/>
            <person name="Dong C."/>
            <person name="Song C."/>
            <person name="Wang X."/>
            <person name="Zheng X."/>
            <person name="Niu Y."/>
            <person name="Chen S."/>
            <person name="Feng W."/>
        </authorList>
    </citation>
    <scope>NUCLEOTIDE SEQUENCE [LARGE SCALE GENOMIC DNA]</scope>
    <source>
        <strain evidence="4">DH-2019</strain>
    </source>
</reference>
<accession>A0ABR0V5C1</accession>
<sequence>MALFCSPCKLPILCTKSQINCAIQTPFTSKTSISKTSNSEITKNSICASAKSVDTFIQTAKCRSSLSSPGELDKDASSSVIIFIKGLAQSTSEGSLMAAFSRFGEVSRVKVIRHKQTKQSLGFAYVWFIREEHAQAAVDEMNGEFFKGRFVNVSLARLGSCKTRPNHSPYKF</sequence>
<evidence type="ECO:0000256" key="1">
    <source>
        <dbReference type="ARBA" id="ARBA00022884"/>
    </source>
</evidence>
<dbReference type="PANTHER" id="PTHR48027">
    <property type="entry name" value="HETEROGENEOUS NUCLEAR RIBONUCLEOPROTEIN 87F-RELATED"/>
    <property type="match status" value="1"/>
</dbReference>
<dbReference type="EMBL" id="JABTTQ020001585">
    <property type="protein sequence ID" value="KAK6130310.1"/>
    <property type="molecule type" value="Genomic_DNA"/>
</dbReference>
<keyword evidence="5" id="KW-1185">Reference proteome</keyword>
<gene>
    <name evidence="4" type="ORF">DH2020_035945</name>
</gene>
<dbReference type="SMART" id="SM00360">
    <property type="entry name" value="RRM"/>
    <property type="match status" value="1"/>
</dbReference>
<name>A0ABR0V5C1_REHGL</name>
<keyword evidence="1 2" id="KW-0694">RNA-binding</keyword>